<dbReference type="EC" id="3.4.24.-" evidence="11"/>
<dbReference type="PROSITE" id="PS50106">
    <property type="entry name" value="PDZ"/>
    <property type="match status" value="1"/>
</dbReference>
<evidence type="ECO:0000256" key="7">
    <source>
        <dbReference type="ARBA" id="ARBA00022833"/>
    </source>
</evidence>
<dbReference type="Gene3D" id="2.30.42.10">
    <property type="match status" value="2"/>
</dbReference>
<keyword evidence="6 11" id="KW-0378">Hydrolase</keyword>
<comment type="subcellular location">
    <subcellularLocation>
        <location evidence="2">Membrane</location>
        <topology evidence="2">Multi-pass membrane protein</topology>
    </subcellularLocation>
</comment>
<keyword evidence="10 11" id="KW-0472">Membrane</keyword>
<evidence type="ECO:0000256" key="5">
    <source>
        <dbReference type="ARBA" id="ARBA00022692"/>
    </source>
</evidence>
<reference evidence="13 14" key="1">
    <citation type="submission" date="2021-01" db="EMBL/GenBank/DDBJ databases">
        <title>Genome seq and assembly of Devosia sp. G19.</title>
        <authorList>
            <person name="Chhetri G."/>
        </authorList>
    </citation>
    <scope>NUCLEOTIDE SEQUENCE [LARGE SCALE GENOMIC DNA]</scope>
    <source>
        <strain evidence="13 14">G19</strain>
    </source>
</reference>
<dbReference type="Pfam" id="PF17820">
    <property type="entry name" value="PDZ_6"/>
    <property type="match status" value="2"/>
</dbReference>
<feature type="transmembrane region" description="Helical" evidence="11">
    <location>
        <begin position="6"/>
        <end position="25"/>
    </location>
</feature>
<dbReference type="InterPro" id="IPR004387">
    <property type="entry name" value="Pept_M50_Zn"/>
</dbReference>
<dbReference type="PANTHER" id="PTHR42837">
    <property type="entry name" value="REGULATOR OF SIGMA-E PROTEASE RSEP"/>
    <property type="match status" value="1"/>
</dbReference>
<evidence type="ECO:0000256" key="9">
    <source>
        <dbReference type="ARBA" id="ARBA00023049"/>
    </source>
</evidence>
<organism evidence="13 14">
    <name type="scientific">Devosia oryziradicis</name>
    <dbReference type="NCBI Taxonomy" id="2801335"/>
    <lineage>
        <taxon>Bacteria</taxon>
        <taxon>Pseudomonadati</taxon>
        <taxon>Pseudomonadota</taxon>
        <taxon>Alphaproteobacteria</taxon>
        <taxon>Hyphomicrobiales</taxon>
        <taxon>Devosiaceae</taxon>
        <taxon>Devosia</taxon>
    </lineage>
</organism>
<gene>
    <name evidence="13" type="primary">rseP</name>
    <name evidence="13" type="ORF">JI749_11160</name>
</gene>
<dbReference type="Proteomes" id="UP000595460">
    <property type="component" value="Chromosome"/>
</dbReference>
<evidence type="ECO:0000256" key="3">
    <source>
        <dbReference type="ARBA" id="ARBA00007931"/>
    </source>
</evidence>
<dbReference type="RefSeq" id="WP_201653570.1">
    <property type="nucleotide sequence ID" value="NZ_CP068047.1"/>
</dbReference>
<evidence type="ECO:0000256" key="6">
    <source>
        <dbReference type="ARBA" id="ARBA00022801"/>
    </source>
</evidence>
<keyword evidence="7 11" id="KW-0862">Zinc</keyword>
<dbReference type="NCBIfam" id="TIGR00054">
    <property type="entry name" value="RIP metalloprotease RseP"/>
    <property type="match status" value="1"/>
</dbReference>
<keyword evidence="8 11" id="KW-1133">Transmembrane helix</keyword>
<dbReference type="Pfam" id="PF02163">
    <property type="entry name" value="Peptidase_M50"/>
    <property type="match status" value="1"/>
</dbReference>
<keyword evidence="11" id="KW-0479">Metal-binding</keyword>
<dbReference type="CDD" id="cd23081">
    <property type="entry name" value="cpPDZ_EcRseP-like"/>
    <property type="match status" value="2"/>
</dbReference>
<dbReference type="SUPFAM" id="SSF50156">
    <property type="entry name" value="PDZ domain-like"/>
    <property type="match status" value="2"/>
</dbReference>
<dbReference type="InterPro" id="IPR036034">
    <property type="entry name" value="PDZ_sf"/>
</dbReference>
<keyword evidence="4" id="KW-0645">Protease</keyword>
<dbReference type="SMART" id="SM00228">
    <property type="entry name" value="PDZ"/>
    <property type="match status" value="2"/>
</dbReference>
<dbReference type="InterPro" id="IPR008915">
    <property type="entry name" value="Peptidase_M50"/>
</dbReference>
<keyword evidence="9 11" id="KW-0482">Metalloprotease</keyword>
<evidence type="ECO:0000256" key="10">
    <source>
        <dbReference type="ARBA" id="ARBA00023136"/>
    </source>
</evidence>
<feature type="transmembrane region" description="Helical" evidence="11">
    <location>
        <begin position="445"/>
        <end position="469"/>
    </location>
</feature>
<feature type="domain" description="PDZ" evidence="12">
    <location>
        <begin position="238"/>
        <end position="266"/>
    </location>
</feature>
<evidence type="ECO:0000256" key="8">
    <source>
        <dbReference type="ARBA" id="ARBA00022989"/>
    </source>
</evidence>
<proteinExistence type="inferred from homology"/>
<dbReference type="InterPro" id="IPR041489">
    <property type="entry name" value="PDZ_6"/>
</dbReference>
<dbReference type="EMBL" id="CP068047">
    <property type="protein sequence ID" value="QQR34937.1"/>
    <property type="molecule type" value="Genomic_DNA"/>
</dbReference>
<evidence type="ECO:0000259" key="12">
    <source>
        <dbReference type="PROSITE" id="PS50106"/>
    </source>
</evidence>
<evidence type="ECO:0000256" key="2">
    <source>
        <dbReference type="ARBA" id="ARBA00004141"/>
    </source>
</evidence>
<accession>A0ABX7BTS4</accession>
<dbReference type="InterPro" id="IPR001478">
    <property type="entry name" value="PDZ"/>
</dbReference>
<dbReference type="PANTHER" id="PTHR42837:SF2">
    <property type="entry name" value="MEMBRANE METALLOPROTEASE ARASP2, CHLOROPLASTIC-RELATED"/>
    <property type="match status" value="1"/>
</dbReference>
<protein>
    <recommendedName>
        <fullName evidence="11">Zinc metalloprotease</fullName>
        <ecNumber evidence="11">3.4.24.-</ecNumber>
    </recommendedName>
</protein>
<evidence type="ECO:0000256" key="1">
    <source>
        <dbReference type="ARBA" id="ARBA00001947"/>
    </source>
</evidence>
<evidence type="ECO:0000256" key="4">
    <source>
        <dbReference type="ARBA" id="ARBA00022670"/>
    </source>
</evidence>
<dbReference type="CDD" id="cd06163">
    <property type="entry name" value="S2P-M50_PDZ_RseP-like"/>
    <property type="match status" value="2"/>
</dbReference>
<evidence type="ECO:0000313" key="13">
    <source>
        <dbReference type="EMBL" id="QQR34937.1"/>
    </source>
</evidence>
<name>A0ABX7BTS4_9HYPH</name>
<sequence>MFDFIYWLLSYVVPFLAVLTVIVFIHEMGHYLVARWNGVAIDAFSIGFGKELIGRTDRHGTRWKISAIPLGGYVRFTGDMNAASVPDPEALAKVDPALAPKLFANKNVWQRIAVVVAGPLANVILTFVILYALLLGYGRFVTTPVVAEVAMNSVAEEAGILPGDTLLSVDGYAVRGFEDFDRLIATSPARPVTIEFERAGDRQVVTVVPDANEVKDRFGNRQRVGDVGAYPFVLPPQVGSVIEGSPAEAAGIEAGDILVSVDGQRVGDFQGFQRLVVGKPDQPVTLELERAGQLKTVQLIPEATEVETRAGETEVIGRVGIGSGQPDAIDRTVYRPGPVEALGMTVEEIRFIIQRTAAFLGDFFVGRGDVEQLGGPVKVAKVSGEVATLGIVALINLTALLSLNIGIFNLLPVPMLDGGHLLYYLVEAVRGRPLSMRVQEMGFRFGFALVLALMVFTLFNDTLFAYFGILR</sequence>
<feature type="transmembrane region" description="Helical" evidence="11">
    <location>
        <begin position="386"/>
        <end position="411"/>
    </location>
</feature>
<keyword evidence="14" id="KW-1185">Reference proteome</keyword>
<dbReference type="GO" id="GO:0008237">
    <property type="term" value="F:metallopeptidase activity"/>
    <property type="evidence" value="ECO:0007669"/>
    <property type="project" value="UniProtKB-KW"/>
</dbReference>
<comment type="similarity">
    <text evidence="3 11">Belongs to the peptidase M50B family.</text>
</comment>
<comment type="cofactor">
    <cofactor evidence="1 11">
        <name>Zn(2+)</name>
        <dbReference type="ChEBI" id="CHEBI:29105"/>
    </cofactor>
</comment>
<evidence type="ECO:0000313" key="14">
    <source>
        <dbReference type="Proteomes" id="UP000595460"/>
    </source>
</evidence>
<evidence type="ECO:0000256" key="11">
    <source>
        <dbReference type="RuleBase" id="RU362031"/>
    </source>
</evidence>
<keyword evidence="5 11" id="KW-0812">Transmembrane</keyword>
<feature type="transmembrane region" description="Helical" evidence="11">
    <location>
        <begin position="112"/>
        <end position="134"/>
    </location>
</feature>